<feature type="transmembrane region" description="Helical" evidence="2">
    <location>
        <begin position="36"/>
        <end position="58"/>
    </location>
</feature>
<keyword evidence="4" id="KW-1185">Reference proteome</keyword>
<sequence length="235" mass="24547">MKPVDLRAQLLAAAQRTPPLEIDTERVRTRVRRRRGVRYTAVAGAGLAVAAAVVLNTLPSDSTPEPKTPMGSLQRQPPATSGAVPGLPRHTCGATIPASTGRGAVTVRISDARTAPNGAPQVTYEVDSTAPAVLSGEPRILVLKDGRVVAGQDPSGPASENTALQVTITPDRPYRARLAPVPGRLCAGTTWSSVRKGGYEVAVVLVTQHAVPSGTQAPDLLIVARTPWPDEQPTS</sequence>
<dbReference type="AlphaFoldDB" id="A0A918ILM7"/>
<accession>A0A918ILM7</accession>
<dbReference type="Proteomes" id="UP000618795">
    <property type="component" value="Unassembled WGS sequence"/>
</dbReference>
<organism evidence="3 4">
    <name type="scientific">Streptomyces filipinensis</name>
    <dbReference type="NCBI Taxonomy" id="66887"/>
    <lineage>
        <taxon>Bacteria</taxon>
        <taxon>Bacillati</taxon>
        <taxon>Actinomycetota</taxon>
        <taxon>Actinomycetes</taxon>
        <taxon>Kitasatosporales</taxon>
        <taxon>Streptomycetaceae</taxon>
        <taxon>Streptomyces</taxon>
    </lineage>
</organism>
<keyword evidence="2" id="KW-1133">Transmembrane helix</keyword>
<reference evidence="3" key="1">
    <citation type="journal article" date="2014" name="Int. J. Syst. Evol. Microbiol.">
        <title>Complete genome sequence of Corynebacterium casei LMG S-19264T (=DSM 44701T), isolated from a smear-ripened cheese.</title>
        <authorList>
            <consortium name="US DOE Joint Genome Institute (JGI-PGF)"/>
            <person name="Walter F."/>
            <person name="Albersmeier A."/>
            <person name="Kalinowski J."/>
            <person name="Ruckert C."/>
        </authorList>
    </citation>
    <scope>NUCLEOTIDE SEQUENCE</scope>
    <source>
        <strain evidence="3">JCM 4369</strain>
    </source>
</reference>
<keyword evidence="2" id="KW-0472">Membrane</keyword>
<keyword evidence="2" id="KW-0812">Transmembrane</keyword>
<dbReference type="RefSeq" id="WP_191878572.1">
    <property type="nucleotide sequence ID" value="NZ_BMTD01000036.1"/>
</dbReference>
<proteinExistence type="predicted"/>
<evidence type="ECO:0000256" key="1">
    <source>
        <dbReference type="SAM" id="MobiDB-lite"/>
    </source>
</evidence>
<comment type="caution">
    <text evidence="3">The sequence shown here is derived from an EMBL/GenBank/DDBJ whole genome shotgun (WGS) entry which is preliminary data.</text>
</comment>
<feature type="region of interest" description="Disordered" evidence="1">
    <location>
        <begin position="60"/>
        <end position="84"/>
    </location>
</feature>
<evidence type="ECO:0000313" key="3">
    <source>
        <dbReference type="EMBL" id="GGV29509.1"/>
    </source>
</evidence>
<reference evidence="3" key="2">
    <citation type="submission" date="2020-09" db="EMBL/GenBank/DDBJ databases">
        <authorList>
            <person name="Sun Q."/>
            <person name="Ohkuma M."/>
        </authorList>
    </citation>
    <scope>NUCLEOTIDE SEQUENCE</scope>
    <source>
        <strain evidence="3">JCM 4369</strain>
    </source>
</reference>
<protein>
    <submittedName>
        <fullName evidence="3">Uncharacterized protein</fullName>
    </submittedName>
</protein>
<dbReference type="EMBL" id="BMTD01000036">
    <property type="protein sequence ID" value="GGV29509.1"/>
    <property type="molecule type" value="Genomic_DNA"/>
</dbReference>
<feature type="compositionally biased region" description="Polar residues" evidence="1">
    <location>
        <begin position="60"/>
        <end position="79"/>
    </location>
</feature>
<gene>
    <name evidence="3" type="ORF">GCM10010260_82550</name>
</gene>
<evidence type="ECO:0000313" key="4">
    <source>
        <dbReference type="Proteomes" id="UP000618795"/>
    </source>
</evidence>
<name>A0A918ILM7_9ACTN</name>
<evidence type="ECO:0000256" key="2">
    <source>
        <dbReference type="SAM" id="Phobius"/>
    </source>
</evidence>